<keyword evidence="7" id="KW-1185">Reference proteome</keyword>
<evidence type="ECO:0000256" key="3">
    <source>
        <dbReference type="RuleBase" id="RU003654"/>
    </source>
</evidence>
<evidence type="ECO:0000256" key="4">
    <source>
        <dbReference type="SAM" id="MobiDB-lite"/>
    </source>
</evidence>
<evidence type="ECO:0000256" key="2">
    <source>
        <dbReference type="ARBA" id="ARBA00022525"/>
    </source>
</evidence>
<dbReference type="Gene3D" id="1.20.90.10">
    <property type="entry name" value="Phospholipase A2 domain"/>
    <property type="match status" value="2"/>
</dbReference>
<sequence>MNQFLSNLQGIISKLLERKVQRFPLWLQKRHQILRNPLEKVRVCDRFTFLQLRDNGRVKRVLPQLGEMLYCLTDRCPEEFELYGCYCGQEGRGQPTDDLDRLSFPNMFKCKSIGWTMCEKLLCSCDKAAAECMAAASFNESFSSPNRYACQEDKLFCRRSGHERPLSGTGTGARTSSEEESSSEEAAPAKSILRRGKRAARLEVRGNSRPSPIQTR</sequence>
<feature type="region of interest" description="Disordered" evidence="4">
    <location>
        <begin position="161"/>
        <end position="216"/>
    </location>
</feature>
<dbReference type="InterPro" id="IPR001211">
    <property type="entry name" value="PLA2"/>
</dbReference>
<comment type="similarity">
    <text evidence="3">Belongs to the phospholipase A2 family.</text>
</comment>
<dbReference type="SMART" id="SM00085">
    <property type="entry name" value="PA2c"/>
    <property type="match status" value="1"/>
</dbReference>
<comment type="subcellular location">
    <subcellularLocation>
        <location evidence="1">Secreted</location>
    </subcellularLocation>
</comment>
<accession>A0ABQ7SJL7</accession>
<dbReference type="EMBL" id="JAIPUX010005289">
    <property type="protein sequence ID" value="KAH0617432.1"/>
    <property type="molecule type" value="Genomic_DNA"/>
</dbReference>
<reference evidence="6 7" key="1">
    <citation type="journal article" date="2022" name="Gigascience">
        <title>A chromosome-level genome assembly and annotation of the desert horned lizard, Phrynosoma platyrhinos, provides insight into chromosomal rearrangements among reptiles.</title>
        <authorList>
            <person name="Koochekian N."/>
            <person name="Ascanio A."/>
            <person name="Farleigh K."/>
            <person name="Card D.C."/>
            <person name="Schield D.R."/>
            <person name="Castoe T.A."/>
            <person name="Jezkova T."/>
        </authorList>
    </citation>
    <scope>NUCLEOTIDE SEQUENCE [LARGE SCALE GENOMIC DNA]</scope>
    <source>
        <strain evidence="6">NK-2021</strain>
    </source>
</reference>
<protein>
    <recommendedName>
        <fullName evidence="5">Phospholipase A2-like central domain-containing protein</fullName>
    </recommendedName>
</protein>
<evidence type="ECO:0000256" key="1">
    <source>
        <dbReference type="ARBA" id="ARBA00004613"/>
    </source>
</evidence>
<evidence type="ECO:0000313" key="7">
    <source>
        <dbReference type="Proteomes" id="UP000826234"/>
    </source>
</evidence>
<dbReference type="InterPro" id="IPR036444">
    <property type="entry name" value="PLipase_A2_dom_sf"/>
</dbReference>
<dbReference type="PANTHER" id="PTHR11716">
    <property type="entry name" value="PHOSPHOLIPASE A2 FAMILY MEMBER"/>
    <property type="match status" value="1"/>
</dbReference>
<dbReference type="InterPro" id="IPR016090">
    <property type="entry name" value="PLA2-like_dom"/>
</dbReference>
<feature type="domain" description="Phospholipase A2-like central" evidence="5">
    <location>
        <begin position="61"/>
        <end position="151"/>
    </location>
</feature>
<keyword evidence="2" id="KW-0964">Secreted</keyword>
<dbReference type="Pfam" id="PF00068">
    <property type="entry name" value="Phospholip_A2_1"/>
    <property type="match status" value="1"/>
</dbReference>
<proteinExistence type="inferred from homology"/>
<evidence type="ECO:0000259" key="5">
    <source>
        <dbReference type="SMART" id="SM00085"/>
    </source>
</evidence>
<dbReference type="PANTHER" id="PTHR11716:SF1">
    <property type="entry name" value="OTOCONIN-90"/>
    <property type="match status" value="1"/>
</dbReference>
<evidence type="ECO:0000313" key="6">
    <source>
        <dbReference type="EMBL" id="KAH0617432.1"/>
    </source>
</evidence>
<dbReference type="SUPFAM" id="SSF48619">
    <property type="entry name" value="Phospholipase A2, PLA2"/>
    <property type="match status" value="1"/>
</dbReference>
<dbReference type="Proteomes" id="UP000826234">
    <property type="component" value="Unassembled WGS sequence"/>
</dbReference>
<comment type="caution">
    <text evidence="6">The sequence shown here is derived from an EMBL/GenBank/DDBJ whole genome shotgun (WGS) entry which is preliminary data.</text>
</comment>
<name>A0ABQ7SJL7_PHRPL</name>
<gene>
    <name evidence="6" type="ORF">JD844_015631</name>
</gene>
<organism evidence="6 7">
    <name type="scientific">Phrynosoma platyrhinos</name>
    <name type="common">Desert horned lizard</name>
    <dbReference type="NCBI Taxonomy" id="52577"/>
    <lineage>
        <taxon>Eukaryota</taxon>
        <taxon>Metazoa</taxon>
        <taxon>Chordata</taxon>
        <taxon>Craniata</taxon>
        <taxon>Vertebrata</taxon>
        <taxon>Euteleostomi</taxon>
        <taxon>Lepidosauria</taxon>
        <taxon>Squamata</taxon>
        <taxon>Bifurcata</taxon>
        <taxon>Unidentata</taxon>
        <taxon>Episquamata</taxon>
        <taxon>Toxicofera</taxon>
        <taxon>Iguania</taxon>
        <taxon>Phrynosomatidae</taxon>
        <taxon>Phrynosomatinae</taxon>
        <taxon>Phrynosoma</taxon>
    </lineage>
</organism>